<keyword evidence="1" id="KW-1133">Transmembrane helix</keyword>
<feature type="transmembrane region" description="Helical" evidence="1">
    <location>
        <begin position="50"/>
        <end position="68"/>
    </location>
</feature>
<evidence type="ECO:0000313" key="3">
    <source>
        <dbReference type="Proteomes" id="UP000751518"/>
    </source>
</evidence>
<gene>
    <name evidence="2" type="ORF">KC614_02620</name>
</gene>
<feature type="transmembrane region" description="Helical" evidence="1">
    <location>
        <begin position="23"/>
        <end position="43"/>
    </location>
</feature>
<feature type="transmembrane region" description="Helical" evidence="1">
    <location>
        <begin position="333"/>
        <end position="354"/>
    </location>
</feature>
<proteinExistence type="predicted"/>
<evidence type="ECO:0000256" key="1">
    <source>
        <dbReference type="SAM" id="Phobius"/>
    </source>
</evidence>
<feature type="transmembrane region" description="Helical" evidence="1">
    <location>
        <begin position="159"/>
        <end position="177"/>
    </location>
</feature>
<accession>A0A955LKI3</accession>
<reference evidence="2" key="2">
    <citation type="journal article" date="2021" name="Microbiome">
        <title>Successional dynamics and alternative stable states in a saline activated sludge microbial community over 9 years.</title>
        <authorList>
            <person name="Wang Y."/>
            <person name="Ye J."/>
            <person name="Ju F."/>
            <person name="Liu L."/>
            <person name="Boyd J.A."/>
            <person name="Deng Y."/>
            <person name="Parks D.H."/>
            <person name="Jiang X."/>
            <person name="Yin X."/>
            <person name="Woodcroft B.J."/>
            <person name="Tyson G.W."/>
            <person name="Hugenholtz P."/>
            <person name="Polz M.F."/>
            <person name="Zhang T."/>
        </authorList>
    </citation>
    <scope>NUCLEOTIDE SEQUENCE</scope>
    <source>
        <strain evidence="2">HKST-UBA03</strain>
    </source>
</reference>
<feature type="transmembrane region" description="Helical" evidence="1">
    <location>
        <begin position="379"/>
        <end position="397"/>
    </location>
</feature>
<feature type="transmembrane region" description="Helical" evidence="1">
    <location>
        <begin position="197"/>
        <end position="216"/>
    </location>
</feature>
<dbReference type="EMBL" id="JAGQKZ010000018">
    <property type="protein sequence ID" value="MCA9392073.1"/>
    <property type="molecule type" value="Genomic_DNA"/>
</dbReference>
<dbReference type="NCBIfam" id="NF037982">
    <property type="entry name" value="Nramp_1"/>
    <property type="match status" value="1"/>
</dbReference>
<feature type="transmembrane region" description="Helical" evidence="1">
    <location>
        <begin position="98"/>
        <end position="124"/>
    </location>
</feature>
<feature type="transmembrane region" description="Helical" evidence="1">
    <location>
        <begin position="447"/>
        <end position="465"/>
    </location>
</feature>
<comment type="caution">
    <text evidence="2">The sequence shown here is derived from an EMBL/GenBank/DDBJ whole genome shotgun (WGS) entry which is preliminary data.</text>
</comment>
<dbReference type="Proteomes" id="UP000751518">
    <property type="component" value="Unassembled WGS sequence"/>
</dbReference>
<sequence>MAASDKLVLKKDNLPAPPALRKLVGPSFIILGLGLGSGEVILWPYLSSHYGLGIIWGALIGITIQFFINMEVERYALIYGESIFVGFVRLFKFLPLWFILSTFLGFGWPGIGLAGATLISTILHIESARYVGVVIFVVIGLILTLGKVLYKTVESLQKFLISIGVPFIFLLTLYLSSKTDFVELAKGLVGQGDGFTFLPEGIVLMTFLGALAYAGAGGNLNLAQSFYVRDKGYGMGKFADKIRGLFSGDADHQEVSLSGTTFEPTEENVSNFKKWWKVVNVEHAMIFWFLGLFTMLMLSLLAYTTVFGSGESAEGIGFVIKEASYIASRTLPFFGTLFLLVTGVMLSATQLTVLDSTSRIMTENALLLKPDKKFNVSKIYYLILWAQIMFGIVVFMLGFDQPLILITLGAVFNAFAMFVYIGLILFMNNKVIAKEMRPSIWRNLAMLFAFVFFGFFSALTIWQFLS</sequence>
<feature type="transmembrane region" description="Helical" evidence="1">
    <location>
        <begin position="284"/>
        <end position="303"/>
    </location>
</feature>
<feature type="transmembrane region" description="Helical" evidence="1">
    <location>
        <begin position="130"/>
        <end position="150"/>
    </location>
</feature>
<protein>
    <submittedName>
        <fullName evidence="2">Nramp family divalent metal transporter</fullName>
    </submittedName>
</protein>
<evidence type="ECO:0000313" key="2">
    <source>
        <dbReference type="EMBL" id="MCA9392073.1"/>
    </source>
</evidence>
<reference evidence="2" key="1">
    <citation type="submission" date="2020-04" db="EMBL/GenBank/DDBJ databases">
        <authorList>
            <person name="Zhang T."/>
        </authorList>
    </citation>
    <scope>NUCLEOTIDE SEQUENCE</scope>
    <source>
        <strain evidence="2">HKST-UBA03</strain>
    </source>
</reference>
<keyword evidence="1" id="KW-0812">Transmembrane</keyword>
<feature type="transmembrane region" description="Helical" evidence="1">
    <location>
        <begin position="403"/>
        <end position="426"/>
    </location>
</feature>
<dbReference type="AlphaFoldDB" id="A0A955LKI3"/>
<name>A0A955LKI3_UNCKA</name>
<organism evidence="2 3">
    <name type="scientific">candidate division WWE3 bacterium</name>
    <dbReference type="NCBI Taxonomy" id="2053526"/>
    <lineage>
        <taxon>Bacteria</taxon>
        <taxon>Katanobacteria</taxon>
    </lineage>
</organism>
<keyword evidence="1" id="KW-0472">Membrane</keyword>